<organism evidence="14 15">
    <name type="scientific">Vavraia culicis (isolate floridensis)</name>
    <name type="common">Microsporidian parasite</name>
    <dbReference type="NCBI Taxonomy" id="948595"/>
    <lineage>
        <taxon>Eukaryota</taxon>
        <taxon>Fungi</taxon>
        <taxon>Fungi incertae sedis</taxon>
        <taxon>Microsporidia</taxon>
        <taxon>Pleistophoridae</taxon>
        <taxon>Vavraia</taxon>
    </lineage>
</organism>
<dbReference type="RefSeq" id="XP_008073114.1">
    <property type="nucleotide sequence ID" value="XM_008074923.1"/>
</dbReference>
<keyword evidence="4" id="KW-0158">Chromosome</keyword>
<dbReference type="STRING" id="948595.L2GZI1"/>
<evidence type="ECO:0000256" key="8">
    <source>
        <dbReference type="ARBA" id="ARBA00023054"/>
    </source>
</evidence>
<comment type="subcellular location">
    <subcellularLocation>
        <location evidence="2">Chromosome</location>
    </subcellularLocation>
    <subcellularLocation>
        <location evidence="1">Nucleus</location>
    </subcellularLocation>
</comment>
<keyword evidence="11" id="KW-0539">Nucleus</keyword>
<sequence>MIKGNIIKSITLSNFMCHTNLKLTFNSPITVIGGFNGSGKSAIMIAIGIVLGQRTNALDRGASAKSLIQNGKNCAKIQLELSNAQHQFNYGFFGGSIILEKVIKRDGAHSTRVKNDSGRIFSSKKEDIDFITDYFQLHIDNPLNFLTQENSKKFLKITKAENLYSLFLQGTELDDVAELHEEANRKTTEMKTKLDLLNEELVEVDARRRKKRNDLDIVLDGSKVDERILELKNEIEWSKLKGTLDEIRAKKEDTDALSREVKELDDQINQNSLSIDEMKKEEIEKEREVKRIRTEISERRKMLEEAMRNYELEEREMKNDLEELTRNCNEKAQRLQNLKRLGGVDKLAEKKALLERKLEMEEKYSNKLETLSQKMVEENEKSSTNKAKLVQLRQTELNLSKQIEFLRKIENNKLLFFHTKINEILKEIESCKFNDEVIGPIGSYVTLKDFKWNKAISIILRYTLSNFIVFCKEDKSRLKRIFNKYDANFTILIPSTRNNALIKYEKRVDYKVAIDVIEITHPRKNVILNQLIIMNSLESIILVDDRSVAYSILRKENSKKHRYPITIAYTEDGDKIKMVNNSLSDFRPRVLSFYFEKNLSKLKNLETEHENVREQMDKLGQADKTIDLHKQINELSQSMAENRKHISDLRLETAVNMNDDIEEEIKTAHMAIESLKIQREELEDNLRKIGNSKTRAYREIKESTDVDIPVVDPNVSGKIQRLYIDNNILEKKIHNIQIKMNRKQAEITSSMGLYEMKYNELKKKTEEIGEPRTESFLHAKIAECELKKDICQKLESEETLKSDLNELNEMYEHKKKIITSYESKVSSTLENIKKRIQKREHLKLEVSNKIARKFEELTAKRNYEGILNFDHKEKQLELKMKVNIRAGNKSTLSGGERSFAAMCLILAMWPFISCPVKILDEFDVFMDNLNRDTILQELIEIFKESELQIVLITPLSVKVESVDFIMLEHPNRK</sequence>
<dbReference type="PANTHER" id="PTHR19306:SF6">
    <property type="entry name" value="STRUCTURAL MAINTENANCE OF CHROMOSOMES PROTEIN 6"/>
    <property type="match status" value="1"/>
</dbReference>
<evidence type="ECO:0000256" key="3">
    <source>
        <dbReference type="ARBA" id="ARBA00006793"/>
    </source>
</evidence>
<protein>
    <recommendedName>
        <fullName evidence="13">Rad50/SbcC-type AAA domain-containing protein</fullName>
    </recommendedName>
</protein>
<dbReference type="HOGENOM" id="CLU_009063_0_0_1"/>
<dbReference type="GO" id="GO:0005634">
    <property type="term" value="C:nucleus"/>
    <property type="evidence" value="ECO:0007669"/>
    <property type="project" value="UniProtKB-SubCell"/>
</dbReference>
<dbReference type="Proteomes" id="UP000011081">
    <property type="component" value="Unassembled WGS sequence"/>
</dbReference>
<dbReference type="GO" id="GO:0003697">
    <property type="term" value="F:single-stranded DNA binding"/>
    <property type="evidence" value="ECO:0007669"/>
    <property type="project" value="TreeGrafter"/>
</dbReference>
<evidence type="ECO:0000256" key="5">
    <source>
        <dbReference type="ARBA" id="ARBA00022741"/>
    </source>
</evidence>
<evidence type="ECO:0000256" key="6">
    <source>
        <dbReference type="ARBA" id="ARBA00022763"/>
    </source>
</evidence>
<gene>
    <name evidence="14" type="ORF">VCUG_00094</name>
</gene>
<dbReference type="VEuPathDB" id="MicrosporidiaDB:VCUG_00094"/>
<dbReference type="OrthoDB" id="10072614at2759"/>
<accession>L2GZI1</accession>
<feature type="coiled-coil region" evidence="12">
    <location>
        <begin position="595"/>
        <end position="699"/>
    </location>
</feature>
<feature type="coiled-coil region" evidence="12">
    <location>
        <begin position="794"/>
        <end position="824"/>
    </location>
</feature>
<dbReference type="PANTHER" id="PTHR19306">
    <property type="entry name" value="STRUCTURAL MAINTENANCE OF CHROMOSOMES 5,6 SMC5, SMC6"/>
    <property type="match status" value="1"/>
</dbReference>
<dbReference type="GO" id="GO:0030915">
    <property type="term" value="C:Smc5-Smc6 complex"/>
    <property type="evidence" value="ECO:0007669"/>
    <property type="project" value="TreeGrafter"/>
</dbReference>
<evidence type="ECO:0000256" key="10">
    <source>
        <dbReference type="ARBA" id="ARBA00023204"/>
    </source>
</evidence>
<keyword evidence="10" id="KW-0234">DNA repair</keyword>
<dbReference type="Pfam" id="PF13476">
    <property type="entry name" value="AAA_23"/>
    <property type="match status" value="1"/>
</dbReference>
<dbReference type="Gene3D" id="3.40.50.300">
    <property type="entry name" value="P-loop containing nucleotide triphosphate hydrolases"/>
    <property type="match status" value="2"/>
</dbReference>
<evidence type="ECO:0000256" key="11">
    <source>
        <dbReference type="ARBA" id="ARBA00023242"/>
    </source>
</evidence>
<keyword evidence="6" id="KW-0227">DNA damage</keyword>
<dbReference type="GO" id="GO:0000724">
    <property type="term" value="P:double-strand break repair via homologous recombination"/>
    <property type="evidence" value="ECO:0007669"/>
    <property type="project" value="TreeGrafter"/>
</dbReference>
<dbReference type="GO" id="GO:0016887">
    <property type="term" value="F:ATP hydrolysis activity"/>
    <property type="evidence" value="ECO:0007669"/>
    <property type="project" value="InterPro"/>
</dbReference>
<comment type="similarity">
    <text evidence="3">Belongs to the SMC family. SMC6 subfamily.</text>
</comment>
<evidence type="ECO:0000256" key="9">
    <source>
        <dbReference type="ARBA" id="ARBA00023172"/>
    </source>
</evidence>
<evidence type="ECO:0000256" key="2">
    <source>
        <dbReference type="ARBA" id="ARBA00004286"/>
    </source>
</evidence>
<evidence type="ECO:0000256" key="12">
    <source>
        <dbReference type="SAM" id="Coils"/>
    </source>
</evidence>
<keyword evidence="8 12" id="KW-0175">Coiled coil</keyword>
<dbReference type="InterPro" id="IPR038729">
    <property type="entry name" value="Rad50/SbcC_AAA"/>
</dbReference>
<name>L2GZI1_VAVCU</name>
<keyword evidence="7" id="KW-0067">ATP-binding</keyword>
<evidence type="ECO:0000313" key="15">
    <source>
        <dbReference type="Proteomes" id="UP000011081"/>
    </source>
</evidence>
<dbReference type="SUPFAM" id="SSF52540">
    <property type="entry name" value="P-loop containing nucleoside triphosphate hydrolases"/>
    <property type="match status" value="2"/>
</dbReference>
<dbReference type="AlphaFoldDB" id="L2GZI1"/>
<keyword evidence="15" id="KW-1185">Reference proteome</keyword>
<dbReference type="FunCoup" id="L2GZI1">
    <property type="interactions" value="183"/>
</dbReference>
<keyword evidence="9" id="KW-0233">DNA recombination</keyword>
<dbReference type="InterPro" id="IPR027417">
    <property type="entry name" value="P-loop_NTPase"/>
</dbReference>
<feature type="domain" description="Rad50/SbcC-type AAA" evidence="13">
    <location>
        <begin position="9"/>
        <end position="207"/>
    </location>
</feature>
<reference evidence="15" key="1">
    <citation type="submission" date="2011-03" db="EMBL/GenBank/DDBJ databases">
        <title>The genome sequence of Vavraia culicis strain floridensis.</title>
        <authorList>
            <consortium name="The Broad Institute Genome Sequencing Platform"/>
            <person name="Cuomo C."/>
            <person name="Becnel J."/>
            <person name="Sanscrainte N."/>
            <person name="Young S.K."/>
            <person name="Zeng Q."/>
            <person name="Gargeya S."/>
            <person name="Fitzgerald M."/>
            <person name="Haas B."/>
            <person name="Abouelleil A."/>
            <person name="Alvarado L."/>
            <person name="Arachchi H.M."/>
            <person name="Berlin A."/>
            <person name="Chapman S.B."/>
            <person name="Gearin G."/>
            <person name="Goldberg J."/>
            <person name="Griggs A."/>
            <person name="Gujja S."/>
            <person name="Hansen M."/>
            <person name="Heiman D."/>
            <person name="Howarth C."/>
            <person name="Larimer J."/>
            <person name="Lui A."/>
            <person name="MacDonald P.J.P."/>
            <person name="McCowen C."/>
            <person name="Montmayeur A."/>
            <person name="Murphy C."/>
            <person name="Neiman D."/>
            <person name="Pearson M."/>
            <person name="Priest M."/>
            <person name="Roberts A."/>
            <person name="Saif S."/>
            <person name="Shea T."/>
            <person name="Sisk P."/>
            <person name="Stolte C."/>
            <person name="Sykes S."/>
            <person name="Wortman J."/>
            <person name="Nusbaum C."/>
            <person name="Birren B."/>
        </authorList>
    </citation>
    <scope>NUCLEOTIDE SEQUENCE [LARGE SCALE GENOMIC DNA]</scope>
    <source>
        <strain evidence="15">floridensis</strain>
    </source>
</reference>
<proteinExistence type="inferred from homology"/>
<dbReference type="GO" id="GO:0005524">
    <property type="term" value="F:ATP binding"/>
    <property type="evidence" value="ECO:0007669"/>
    <property type="project" value="UniProtKB-KW"/>
</dbReference>
<dbReference type="OMA" id="FMCHRSL"/>
<evidence type="ECO:0000313" key="14">
    <source>
        <dbReference type="EMBL" id="ELA48485.1"/>
    </source>
</evidence>
<dbReference type="InParanoid" id="L2GZI1"/>
<evidence type="ECO:0000259" key="13">
    <source>
        <dbReference type="Pfam" id="PF13476"/>
    </source>
</evidence>
<feature type="coiled-coil region" evidence="12">
    <location>
        <begin position="247"/>
        <end position="381"/>
    </location>
</feature>
<evidence type="ECO:0000256" key="7">
    <source>
        <dbReference type="ARBA" id="ARBA00022840"/>
    </source>
</evidence>
<dbReference type="EMBL" id="GL877404">
    <property type="protein sequence ID" value="ELA48485.1"/>
    <property type="molecule type" value="Genomic_DNA"/>
</dbReference>
<keyword evidence="5" id="KW-0547">Nucleotide-binding</keyword>
<evidence type="ECO:0000256" key="1">
    <source>
        <dbReference type="ARBA" id="ARBA00004123"/>
    </source>
</evidence>
<dbReference type="GeneID" id="19877985"/>
<feature type="coiled-coil region" evidence="12">
    <location>
        <begin position="180"/>
        <end position="214"/>
    </location>
</feature>
<dbReference type="GO" id="GO:0035861">
    <property type="term" value="C:site of double-strand break"/>
    <property type="evidence" value="ECO:0007669"/>
    <property type="project" value="TreeGrafter"/>
</dbReference>
<evidence type="ECO:0000256" key="4">
    <source>
        <dbReference type="ARBA" id="ARBA00022454"/>
    </source>
</evidence>
<dbReference type="GO" id="GO:0003684">
    <property type="term" value="F:damaged DNA binding"/>
    <property type="evidence" value="ECO:0007669"/>
    <property type="project" value="TreeGrafter"/>
</dbReference>